<dbReference type="EMBL" id="RJSG01000002">
    <property type="protein sequence ID" value="RNL78583.1"/>
    <property type="molecule type" value="Genomic_DNA"/>
</dbReference>
<keyword evidence="2" id="KW-0812">Transmembrane</keyword>
<keyword evidence="4" id="KW-1185">Reference proteome</keyword>
<evidence type="ECO:0000256" key="2">
    <source>
        <dbReference type="SAM" id="Phobius"/>
    </source>
</evidence>
<gene>
    <name evidence="3" type="ORF">EFL95_05700</name>
</gene>
<feature type="region of interest" description="Disordered" evidence="1">
    <location>
        <begin position="132"/>
        <end position="154"/>
    </location>
</feature>
<accession>A0A3N0DT50</accession>
<dbReference type="AlphaFoldDB" id="A0A3N0DT50"/>
<feature type="transmembrane region" description="Helical" evidence="2">
    <location>
        <begin position="12"/>
        <end position="35"/>
    </location>
</feature>
<dbReference type="Proteomes" id="UP000277094">
    <property type="component" value="Unassembled WGS sequence"/>
</dbReference>
<dbReference type="RefSeq" id="WP_123233084.1">
    <property type="nucleotide sequence ID" value="NZ_RJSG01000002.1"/>
</dbReference>
<evidence type="ECO:0000313" key="4">
    <source>
        <dbReference type="Proteomes" id="UP000277094"/>
    </source>
</evidence>
<comment type="caution">
    <text evidence="3">The sequence shown here is derived from an EMBL/GenBank/DDBJ whole genome shotgun (WGS) entry which is preliminary data.</text>
</comment>
<protein>
    <recommendedName>
        <fullName evidence="5">PH domain-containing protein</fullName>
    </recommendedName>
</protein>
<dbReference type="OrthoDB" id="3782617at2"/>
<evidence type="ECO:0008006" key="5">
    <source>
        <dbReference type="Google" id="ProtNLM"/>
    </source>
</evidence>
<evidence type="ECO:0000256" key="1">
    <source>
        <dbReference type="SAM" id="MobiDB-lite"/>
    </source>
</evidence>
<feature type="transmembrane region" description="Helical" evidence="2">
    <location>
        <begin position="41"/>
        <end position="61"/>
    </location>
</feature>
<feature type="transmembrane region" description="Helical" evidence="2">
    <location>
        <begin position="186"/>
        <end position="206"/>
    </location>
</feature>
<evidence type="ECO:0000313" key="3">
    <source>
        <dbReference type="EMBL" id="RNL78583.1"/>
    </source>
</evidence>
<keyword evidence="2" id="KW-0472">Membrane</keyword>
<sequence length="207" mass="22222">MAVTITEQKYGPTTGAFTGWVGLVLCLGSIAALLTGGPTHATLRFALVLGVVALLVWCFVLRPRVIVREPNTLLLRNAVSTWELPLAAITRVGVKAITRVHLGDTPYDGIGVGRRVRNMVRGQVIKRGDGFADAGRALGDPPRRERKHPSANSPEAIADLVTEQVLAAAERARDAGQPTDPVRRSWAWPELVLFAAVAIGFAVTYVV</sequence>
<reference evidence="3 4" key="1">
    <citation type="submission" date="2018-11" db="EMBL/GenBank/DDBJ databases">
        <authorList>
            <person name="Li F."/>
        </authorList>
    </citation>
    <scope>NUCLEOTIDE SEQUENCE [LARGE SCALE GENOMIC DNA]</scope>
    <source>
        <strain evidence="3 4">KIS18-7</strain>
    </source>
</reference>
<proteinExistence type="predicted"/>
<organism evidence="3 4">
    <name type="scientific">Nocardioides marmorisolisilvae</name>
    <dbReference type="NCBI Taxonomy" id="1542737"/>
    <lineage>
        <taxon>Bacteria</taxon>
        <taxon>Bacillati</taxon>
        <taxon>Actinomycetota</taxon>
        <taxon>Actinomycetes</taxon>
        <taxon>Propionibacteriales</taxon>
        <taxon>Nocardioidaceae</taxon>
        <taxon>Nocardioides</taxon>
    </lineage>
</organism>
<keyword evidence="2" id="KW-1133">Transmembrane helix</keyword>
<name>A0A3N0DT50_9ACTN</name>